<evidence type="ECO:0000313" key="3">
    <source>
        <dbReference type="Proteomes" id="UP000618319"/>
    </source>
</evidence>
<gene>
    <name evidence="2" type="ORF">C4F40_08595</name>
</gene>
<dbReference type="Proteomes" id="UP000618319">
    <property type="component" value="Unassembled WGS sequence"/>
</dbReference>
<protein>
    <submittedName>
        <fullName evidence="2">Uncharacterized protein</fullName>
    </submittedName>
</protein>
<dbReference type="EMBL" id="PSKQ01000018">
    <property type="protein sequence ID" value="MBE8720781.1"/>
    <property type="molecule type" value="Genomic_DNA"/>
</dbReference>
<feature type="compositionally biased region" description="Polar residues" evidence="1">
    <location>
        <begin position="49"/>
        <end position="60"/>
    </location>
</feature>
<feature type="region of interest" description="Disordered" evidence="1">
    <location>
        <begin position="48"/>
        <end position="67"/>
    </location>
</feature>
<name>A0ABR9T618_9SPHI</name>
<proteinExistence type="predicted"/>
<keyword evidence="3" id="KW-1185">Reference proteome</keyword>
<accession>A0ABR9T618</accession>
<dbReference type="RefSeq" id="WP_196940599.1">
    <property type="nucleotide sequence ID" value="NZ_MU158691.1"/>
</dbReference>
<reference evidence="2 3" key="1">
    <citation type="submission" date="2018-02" db="EMBL/GenBank/DDBJ databases">
        <title>Sphingobacterium KA21.</title>
        <authorList>
            <person name="Vasarhelyi B.M."/>
            <person name="Deshmukh S."/>
            <person name="Balint B."/>
            <person name="Kukolya J."/>
        </authorList>
    </citation>
    <scope>NUCLEOTIDE SEQUENCE [LARGE SCALE GENOMIC DNA]</scope>
    <source>
        <strain evidence="2 3">Ka21</strain>
    </source>
</reference>
<organism evidence="2 3">
    <name type="scientific">Sphingobacterium pedocola</name>
    <dbReference type="NCBI Taxonomy" id="2082722"/>
    <lineage>
        <taxon>Bacteria</taxon>
        <taxon>Pseudomonadati</taxon>
        <taxon>Bacteroidota</taxon>
        <taxon>Sphingobacteriia</taxon>
        <taxon>Sphingobacteriales</taxon>
        <taxon>Sphingobacteriaceae</taxon>
        <taxon>Sphingobacterium</taxon>
    </lineage>
</organism>
<evidence type="ECO:0000256" key="1">
    <source>
        <dbReference type="SAM" id="MobiDB-lite"/>
    </source>
</evidence>
<comment type="caution">
    <text evidence="2">The sequence shown here is derived from an EMBL/GenBank/DDBJ whole genome shotgun (WGS) entry which is preliminary data.</text>
</comment>
<sequence>MERKSHTIYTNSGQEILFEYDIANKGSNSFLITNIKKDEESIPDIFVSRSHNSDQPTFTSTEEERQTKIGDENSPILKFCRLVLAEELEQD</sequence>
<evidence type="ECO:0000313" key="2">
    <source>
        <dbReference type="EMBL" id="MBE8720781.1"/>
    </source>
</evidence>